<dbReference type="AlphaFoldDB" id="A0A7R9BNP2"/>
<feature type="region of interest" description="Disordered" evidence="1">
    <location>
        <begin position="256"/>
        <end position="278"/>
    </location>
</feature>
<dbReference type="EMBL" id="CAJPEX010001330">
    <property type="protein sequence ID" value="CAG0918870.1"/>
    <property type="molecule type" value="Genomic_DNA"/>
</dbReference>
<feature type="compositionally biased region" description="Basic residues" evidence="1">
    <location>
        <begin position="47"/>
        <end position="61"/>
    </location>
</feature>
<feature type="region of interest" description="Disordered" evidence="1">
    <location>
        <begin position="116"/>
        <end position="184"/>
    </location>
</feature>
<organism evidence="2">
    <name type="scientific">Notodromas monacha</name>
    <dbReference type="NCBI Taxonomy" id="399045"/>
    <lineage>
        <taxon>Eukaryota</taxon>
        <taxon>Metazoa</taxon>
        <taxon>Ecdysozoa</taxon>
        <taxon>Arthropoda</taxon>
        <taxon>Crustacea</taxon>
        <taxon>Oligostraca</taxon>
        <taxon>Ostracoda</taxon>
        <taxon>Podocopa</taxon>
        <taxon>Podocopida</taxon>
        <taxon>Cypridocopina</taxon>
        <taxon>Cypridoidea</taxon>
        <taxon>Cyprididae</taxon>
        <taxon>Notodromas</taxon>
    </lineage>
</organism>
<keyword evidence="3" id="KW-1185">Reference proteome</keyword>
<evidence type="ECO:0000313" key="2">
    <source>
        <dbReference type="EMBL" id="CAD7278718.1"/>
    </source>
</evidence>
<sequence>MNGDGYSAATLDGRGRRYVHQHRESHSGLAPQTGTSGQVPWEYASHHSQHGHHHHQHHSGGRHSVPAPEPTSDVTSSYVRTLPHAHHHRSQGQLASEAYHVQHTPSRLQRLDGGLSLHQSATGPYGGVTPSYADPYGARLSQSSSSSSQNKQHGGQMTRSSTAADPYQWYKSGTLGRNSSRPTLRDIPIDTSAFVSQDAHPTAVVYPYRGQGATHQQAALAAAAAAAARYRSGAAAGYPMGYFAAEAPTQAHIATTPRRVSSDVYPRSPRHLGGRGNEQGLLSVAVPGTRAEQAALSQSLLRSVSSDKGPLSVHDIAAVAAQGEKQKIAVVKPIKQQASNNSHGGSGSDGRRNIDFHHGLGVGSGGTPHRTAASAPAQTQTSPWHQVAPQPSLASLGRELLTTTAGHHGPITSPRVMISQ</sequence>
<dbReference type="EMBL" id="OA883367">
    <property type="protein sequence ID" value="CAD7278718.1"/>
    <property type="molecule type" value="Genomic_DNA"/>
</dbReference>
<gene>
    <name evidence="2" type="ORF">NMOB1V02_LOCUS6415</name>
</gene>
<feature type="compositionally biased region" description="Low complexity" evidence="1">
    <location>
        <begin position="371"/>
        <end position="383"/>
    </location>
</feature>
<accession>A0A7R9BNP2</accession>
<feature type="compositionally biased region" description="Basic and acidic residues" evidence="1">
    <location>
        <begin position="349"/>
        <end position="358"/>
    </location>
</feature>
<protein>
    <submittedName>
        <fullName evidence="2">Uncharacterized protein</fullName>
    </submittedName>
</protein>
<reference evidence="2" key="1">
    <citation type="submission" date="2020-11" db="EMBL/GenBank/DDBJ databases">
        <authorList>
            <person name="Tran Van P."/>
        </authorList>
    </citation>
    <scope>NUCLEOTIDE SEQUENCE</scope>
</reference>
<name>A0A7R9BNP2_9CRUS</name>
<evidence type="ECO:0000313" key="3">
    <source>
        <dbReference type="Proteomes" id="UP000678499"/>
    </source>
</evidence>
<proteinExistence type="predicted"/>
<feature type="region of interest" description="Disordered" evidence="1">
    <location>
        <begin position="1"/>
        <end position="76"/>
    </location>
</feature>
<evidence type="ECO:0000256" key="1">
    <source>
        <dbReference type="SAM" id="MobiDB-lite"/>
    </source>
</evidence>
<feature type="region of interest" description="Disordered" evidence="1">
    <location>
        <begin position="334"/>
        <end position="388"/>
    </location>
</feature>
<feature type="compositionally biased region" description="Polar residues" evidence="1">
    <location>
        <begin position="150"/>
        <end position="163"/>
    </location>
</feature>
<dbReference type="Proteomes" id="UP000678499">
    <property type="component" value="Unassembled WGS sequence"/>
</dbReference>